<keyword evidence="10" id="KW-1185">Reference proteome</keyword>
<dbReference type="GO" id="GO:0000082">
    <property type="term" value="P:G1/S transition of mitotic cell cycle"/>
    <property type="evidence" value="ECO:0000318"/>
    <property type="project" value="GO_Central"/>
</dbReference>
<dbReference type="EMBL" id="CM000842">
    <property type="protein sequence ID" value="KRH38066.1"/>
    <property type="molecule type" value="Genomic_DNA"/>
</dbReference>
<dbReference type="GO" id="GO:0051301">
    <property type="term" value="P:cell division"/>
    <property type="evidence" value="ECO:0007669"/>
    <property type="project" value="UniProtKB-KW"/>
</dbReference>
<keyword evidence="4" id="KW-0131">Cell cycle</keyword>
<dbReference type="Proteomes" id="UP000008827">
    <property type="component" value="Chromosome 9"/>
</dbReference>
<dbReference type="GO" id="GO:0016538">
    <property type="term" value="F:cyclin-dependent protein serine/threonine kinase regulator activity"/>
    <property type="evidence" value="ECO:0000318"/>
    <property type="project" value="GO_Central"/>
</dbReference>
<dbReference type="InterPro" id="IPR006671">
    <property type="entry name" value="Cyclin_N"/>
</dbReference>
<dbReference type="Gramene" id="KRH38066">
    <property type="protein sequence ID" value="KRH38066"/>
    <property type="gene ID" value="GLYMA_09G108600"/>
</dbReference>
<dbReference type="PANTHER" id="PTHR10177">
    <property type="entry name" value="CYCLINS"/>
    <property type="match status" value="1"/>
</dbReference>
<comment type="similarity">
    <text evidence="6">Belongs to the cyclin family.</text>
</comment>
<evidence type="ECO:0000313" key="9">
    <source>
        <dbReference type="EnsemblPlants" id="KRH38066"/>
    </source>
</evidence>
<evidence type="ECO:0000256" key="1">
    <source>
        <dbReference type="ARBA" id="ARBA00011177"/>
    </source>
</evidence>
<dbReference type="STRING" id="3847.A0A0R0IAH6"/>
<dbReference type="FunFam" id="1.10.472.10:FF:000001">
    <property type="entry name" value="G2/mitotic-specific cyclin"/>
    <property type="match status" value="1"/>
</dbReference>
<reference evidence="8" key="3">
    <citation type="submission" date="2018-07" db="EMBL/GenBank/DDBJ databases">
        <title>WGS assembly of Glycine max.</title>
        <authorList>
            <person name="Schmutz J."/>
            <person name="Cannon S."/>
            <person name="Schlueter J."/>
            <person name="Ma J."/>
            <person name="Mitros T."/>
            <person name="Nelson W."/>
            <person name="Hyten D."/>
            <person name="Song Q."/>
            <person name="Thelen J."/>
            <person name="Cheng J."/>
            <person name="Xu D."/>
            <person name="Hellsten U."/>
            <person name="May G."/>
            <person name="Yu Y."/>
            <person name="Sakurai T."/>
            <person name="Umezawa T."/>
            <person name="Bhattacharyya M."/>
            <person name="Sandhu D."/>
            <person name="Valliyodan B."/>
            <person name="Lindquist E."/>
            <person name="Peto M."/>
            <person name="Grant D."/>
            <person name="Shu S."/>
            <person name="Goodstein D."/>
            <person name="Barry K."/>
            <person name="Futrell-Griggs M."/>
            <person name="Abernathy B."/>
            <person name="Du J."/>
            <person name="Tian Z."/>
            <person name="Zhu L."/>
            <person name="Gill N."/>
            <person name="Joshi T."/>
            <person name="Libault M."/>
            <person name="Sethuraman A."/>
            <person name="Zhang X."/>
            <person name="Shinozaki K."/>
            <person name="Nguyen H."/>
            <person name="Wing R."/>
            <person name="Cregan P."/>
            <person name="Specht J."/>
            <person name="Grimwood J."/>
            <person name="Rokhsar D."/>
            <person name="Stacey G."/>
            <person name="Shoemaker R."/>
            <person name="Jackson S."/>
        </authorList>
    </citation>
    <scope>NUCLEOTIDE SEQUENCE</scope>
    <source>
        <tissue evidence="8">Callus</tissue>
    </source>
</reference>
<name>A0A0R0IAH6_SOYBN</name>
<evidence type="ECO:0000313" key="8">
    <source>
        <dbReference type="EMBL" id="KRH38066.1"/>
    </source>
</evidence>
<dbReference type="InParanoid" id="A0A0R0IAH6"/>
<dbReference type="GO" id="GO:0005737">
    <property type="term" value="C:cytoplasm"/>
    <property type="evidence" value="ECO:0000318"/>
    <property type="project" value="GO_Central"/>
</dbReference>
<dbReference type="EnsemblPlants" id="KRH38066">
    <property type="protein sequence ID" value="KRH38066"/>
    <property type="gene ID" value="GLYMA_09G108600"/>
</dbReference>
<reference evidence="9" key="2">
    <citation type="submission" date="2018-02" db="UniProtKB">
        <authorList>
            <consortium name="EnsemblPlants"/>
        </authorList>
    </citation>
    <scope>IDENTIFICATION</scope>
    <source>
        <strain evidence="9">Williams 82</strain>
    </source>
</reference>
<evidence type="ECO:0000256" key="4">
    <source>
        <dbReference type="ARBA" id="ARBA00023306"/>
    </source>
</evidence>
<keyword evidence="3 6" id="KW-0195">Cyclin</keyword>
<dbReference type="Gene3D" id="1.10.472.10">
    <property type="entry name" value="Cyclin-like"/>
    <property type="match status" value="2"/>
</dbReference>
<sequence length="124" mass="14458">MFNYMDRVQHMVTVNMRGIFMDWLVEVVVEYKLLSKTLNLSMSYIHRFLSVNPMSKSRLQLLDVSSMLIASKYEEVNPPGVDKFYSITNNTYEKAEMEAKILASLNFEIGNPTAITFLRYILQM</sequence>
<gene>
    <name evidence="8" type="ORF">GLYMA_09G108600</name>
</gene>
<dbReference type="GO" id="GO:0000307">
    <property type="term" value="C:cyclin-dependent protein kinase holoenzyme complex"/>
    <property type="evidence" value="ECO:0000318"/>
    <property type="project" value="GO_Central"/>
</dbReference>
<keyword evidence="2" id="KW-0132">Cell division</keyword>
<reference evidence="8 9" key="1">
    <citation type="journal article" date="2010" name="Nature">
        <title>Genome sequence of the palaeopolyploid soybean.</title>
        <authorList>
            <person name="Schmutz J."/>
            <person name="Cannon S.B."/>
            <person name="Schlueter J."/>
            <person name="Ma J."/>
            <person name="Mitros T."/>
            <person name="Nelson W."/>
            <person name="Hyten D.L."/>
            <person name="Song Q."/>
            <person name="Thelen J.J."/>
            <person name="Cheng J."/>
            <person name="Xu D."/>
            <person name="Hellsten U."/>
            <person name="May G.D."/>
            <person name="Yu Y."/>
            <person name="Sakurai T."/>
            <person name="Umezawa T."/>
            <person name="Bhattacharyya M.K."/>
            <person name="Sandhu D."/>
            <person name="Valliyodan B."/>
            <person name="Lindquist E."/>
            <person name="Peto M."/>
            <person name="Grant D."/>
            <person name="Shu S."/>
            <person name="Goodstein D."/>
            <person name="Barry K."/>
            <person name="Futrell-Griggs M."/>
            <person name="Abernathy B."/>
            <person name="Du J."/>
            <person name="Tian Z."/>
            <person name="Zhu L."/>
            <person name="Gill N."/>
            <person name="Joshi T."/>
            <person name="Libault M."/>
            <person name="Sethuraman A."/>
            <person name="Zhang X.-C."/>
            <person name="Shinozaki K."/>
            <person name="Nguyen H.T."/>
            <person name="Wing R.A."/>
            <person name="Cregan P."/>
            <person name="Specht J."/>
            <person name="Grimwood J."/>
            <person name="Rokhsar D."/>
            <person name="Stacey G."/>
            <person name="Shoemaker R.C."/>
            <person name="Jackson S.A."/>
        </authorList>
    </citation>
    <scope>NUCLEOTIDE SEQUENCE</scope>
    <source>
        <strain evidence="9">cv. Williams 82</strain>
        <tissue evidence="8">Callus</tissue>
    </source>
</reference>
<evidence type="ECO:0000259" key="7">
    <source>
        <dbReference type="SMART" id="SM00385"/>
    </source>
</evidence>
<dbReference type="OMA" id="QVICHIA"/>
<dbReference type="GO" id="GO:0005634">
    <property type="term" value="C:nucleus"/>
    <property type="evidence" value="ECO:0000318"/>
    <property type="project" value="GO_Central"/>
</dbReference>
<dbReference type="InterPro" id="IPR013763">
    <property type="entry name" value="Cyclin-like_dom"/>
</dbReference>
<dbReference type="PaxDb" id="3847-GLYMA09G16566.1"/>
<dbReference type="SMART" id="SM00385">
    <property type="entry name" value="CYCLIN"/>
    <property type="match status" value="1"/>
</dbReference>
<evidence type="ECO:0000256" key="5">
    <source>
        <dbReference type="ARBA" id="ARBA00032263"/>
    </source>
</evidence>
<protein>
    <recommendedName>
        <fullName evidence="5">B-like cyclin</fullName>
    </recommendedName>
</protein>
<evidence type="ECO:0000313" key="10">
    <source>
        <dbReference type="Proteomes" id="UP000008827"/>
    </source>
</evidence>
<proteinExistence type="inferred from homology"/>
<evidence type="ECO:0000256" key="6">
    <source>
        <dbReference type="RuleBase" id="RU000383"/>
    </source>
</evidence>
<feature type="domain" description="Cyclin-like" evidence="7">
    <location>
        <begin position="22"/>
        <end position="103"/>
    </location>
</feature>
<organism evidence="8">
    <name type="scientific">Glycine max</name>
    <name type="common">Soybean</name>
    <name type="synonym">Glycine hispida</name>
    <dbReference type="NCBI Taxonomy" id="3847"/>
    <lineage>
        <taxon>Eukaryota</taxon>
        <taxon>Viridiplantae</taxon>
        <taxon>Streptophyta</taxon>
        <taxon>Embryophyta</taxon>
        <taxon>Tracheophyta</taxon>
        <taxon>Spermatophyta</taxon>
        <taxon>Magnoliopsida</taxon>
        <taxon>eudicotyledons</taxon>
        <taxon>Gunneridae</taxon>
        <taxon>Pentapetalae</taxon>
        <taxon>rosids</taxon>
        <taxon>fabids</taxon>
        <taxon>Fabales</taxon>
        <taxon>Fabaceae</taxon>
        <taxon>Papilionoideae</taxon>
        <taxon>50 kb inversion clade</taxon>
        <taxon>NPAAA clade</taxon>
        <taxon>indigoferoid/millettioid clade</taxon>
        <taxon>Phaseoleae</taxon>
        <taxon>Glycine</taxon>
        <taxon>Glycine subgen. Soja</taxon>
    </lineage>
</organism>
<accession>A0A0R0IAH6</accession>
<comment type="subunit">
    <text evidence="1">Interacts with the CDC2 protein kinase to form a serine/threonine kinase holoenzyme complex also known as maturation promoting factor (MPF). The cyclin subunit imparts substrate specificity to the complex.</text>
</comment>
<evidence type="ECO:0000256" key="3">
    <source>
        <dbReference type="ARBA" id="ARBA00023127"/>
    </source>
</evidence>
<dbReference type="SMR" id="A0A0R0IAH6"/>
<dbReference type="InterPro" id="IPR039361">
    <property type="entry name" value="Cyclin"/>
</dbReference>
<dbReference type="SUPFAM" id="SSF47954">
    <property type="entry name" value="Cyclin-like"/>
    <property type="match status" value="1"/>
</dbReference>
<dbReference type="InterPro" id="IPR036915">
    <property type="entry name" value="Cyclin-like_sf"/>
</dbReference>
<dbReference type="AlphaFoldDB" id="A0A0R0IAH6"/>
<evidence type="ECO:0000256" key="2">
    <source>
        <dbReference type="ARBA" id="ARBA00022618"/>
    </source>
</evidence>
<dbReference type="Pfam" id="PF00134">
    <property type="entry name" value="Cyclin_N"/>
    <property type="match status" value="1"/>
</dbReference>